<dbReference type="Pfam" id="PF04108">
    <property type="entry name" value="ATG17_like"/>
    <property type="match status" value="1"/>
</dbReference>
<evidence type="ECO:0000256" key="6">
    <source>
        <dbReference type="RuleBase" id="RU368080"/>
    </source>
</evidence>
<evidence type="ECO:0000259" key="8">
    <source>
        <dbReference type="Pfam" id="PF04108"/>
    </source>
</evidence>
<comment type="similarity">
    <text evidence="1 6">Belongs to the ATG17 family.</text>
</comment>
<feature type="domain" description="Autophagy protein ATG17-like" evidence="8">
    <location>
        <begin position="23"/>
        <end position="389"/>
    </location>
</feature>
<keyword evidence="7" id="KW-0175">Coiled coil</keyword>
<dbReference type="EMBL" id="JANBOH010000009">
    <property type="protein sequence ID" value="KAJ1648196.1"/>
    <property type="molecule type" value="Genomic_DNA"/>
</dbReference>
<keyword evidence="3 6" id="KW-0963">Cytoplasm</keyword>
<evidence type="ECO:0000256" key="1">
    <source>
        <dbReference type="ARBA" id="ARBA00006259"/>
    </source>
</evidence>
<evidence type="ECO:0000313" key="9">
    <source>
        <dbReference type="EMBL" id="KAJ1648196.1"/>
    </source>
</evidence>
<dbReference type="Proteomes" id="UP001145021">
    <property type="component" value="Unassembled WGS sequence"/>
</dbReference>
<evidence type="ECO:0000313" key="10">
    <source>
        <dbReference type="Proteomes" id="UP001145021"/>
    </source>
</evidence>
<evidence type="ECO:0000256" key="5">
    <source>
        <dbReference type="ARBA" id="ARBA00023136"/>
    </source>
</evidence>
<name>A0A9W7XRR3_9FUNG</name>
<feature type="coiled-coil region" evidence="7">
    <location>
        <begin position="25"/>
        <end position="83"/>
    </location>
</feature>
<dbReference type="GO" id="GO:1990316">
    <property type="term" value="C:Atg1/ULK1 kinase complex"/>
    <property type="evidence" value="ECO:0007669"/>
    <property type="project" value="TreeGrafter"/>
</dbReference>
<comment type="subcellular location">
    <subcellularLocation>
        <location evidence="6">Cytoplasm</location>
    </subcellularLocation>
    <subcellularLocation>
        <location evidence="6">Preautophagosomal structure membrane</location>
        <topology evidence="6">Peripheral membrane protein</topology>
    </subcellularLocation>
</comment>
<dbReference type="InterPro" id="IPR045326">
    <property type="entry name" value="ATG17-like_dom"/>
</dbReference>
<dbReference type="GO" id="GO:0034727">
    <property type="term" value="P:piecemeal microautophagy of the nucleus"/>
    <property type="evidence" value="ECO:0007669"/>
    <property type="project" value="TreeGrafter"/>
</dbReference>
<dbReference type="GO" id="GO:0030295">
    <property type="term" value="F:protein kinase activator activity"/>
    <property type="evidence" value="ECO:0007669"/>
    <property type="project" value="TreeGrafter"/>
</dbReference>
<evidence type="ECO:0000256" key="7">
    <source>
        <dbReference type="SAM" id="Coils"/>
    </source>
</evidence>
<sequence length="432" mass="49047">MASLEIVARLSEPSIQGAQMARVLVKKANESLEQSRQDHERISEIHPKLAFLISENQTQSEVCKRLESNLKQHQRDLESIVLTKSQQAEELQREMAMIIELLKSREVVEREFQSPHAVNEYGEPQKHTLYEHIDQEAVDTLDRSVKECLQELKEIGGADGELCTETLGRIAAVDLPAAEDISVTWDGVHGIGALVAESQSTLDEIAQDSQSMDHHCDQLRGTIRELEAEGGVLSMDDYNVLLRDTNEIPAIVDDMRDALESIQRRTEETHVRFLQYSTFHEDNLKQFEAIAQISETINSYIDKTASWQTQFGGVLAQLEQSLEDTWGLVSWYRNFHSSYDSLIAEVHRRRQAQSKLHAVVEDMRSRLEADHMEEVRERAAFVDRFGPFLPSDLCPFIQDPPIQFTVEEVGAGERLASVVSHETEKSKKLGDL</sequence>
<dbReference type="GO" id="GO:0060090">
    <property type="term" value="F:molecular adaptor activity"/>
    <property type="evidence" value="ECO:0007669"/>
    <property type="project" value="TreeGrafter"/>
</dbReference>
<dbReference type="InterPro" id="IPR007240">
    <property type="entry name" value="Atg17"/>
</dbReference>
<comment type="caution">
    <text evidence="9">The sequence shown here is derived from an EMBL/GenBank/DDBJ whole genome shotgun (WGS) entry which is preliminary data.</text>
</comment>
<dbReference type="GO" id="GO:0000045">
    <property type="term" value="P:autophagosome assembly"/>
    <property type="evidence" value="ECO:0007669"/>
    <property type="project" value="TreeGrafter"/>
</dbReference>
<gene>
    <name evidence="9" type="ORF">LPJ64_000457</name>
</gene>
<reference evidence="9" key="1">
    <citation type="submission" date="2022-07" db="EMBL/GenBank/DDBJ databases">
        <title>Phylogenomic reconstructions and comparative analyses of Kickxellomycotina fungi.</title>
        <authorList>
            <person name="Reynolds N.K."/>
            <person name="Stajich J.E."/>
            <person name="Barry K."/>
            <person name="Grigoriev I.V."/>
            <person name="Crous P."/>
            <person name="Smith M.E."/>
        </authorList>
    </citation>
    <scope>NUCLEOTIDE SEQUENCE</scope>
    <source>
        <strain evidence="9">NBRC 105413</strain>
    </source>
</reference>
<keyword evidence="4 6" id="KW-0072">Autophagy</keyword>
<dbReference type="PANTHER" id="PTHR28005">
    <property type="entry name" value="AUTOPHAGY-RELATED PROTEIN 17"/>
    <property type="match status" value="1"/>
</dbReference>
<evidence type="ECO:0000256" key="4">
    <source>
        <dbReference type="ARBA" id="ARBA00023006"/>
    </source>
</evidence>
<organism evidence="9 10">
    <name type="scientific">Coemansia asiatica</name>
    <dbReference type="NCBI Taxonomy" id="1052880"/>
    <lineage>
        <taxon>Eukaryota</taxon>
        <taxon>Fungi</taxon>
        <taxon>Fungi incertae sedis</taxon>
        <taxon>Zoopagomycota</taxon>
        <taxon>Kickxellomycotina</taxon>
        <taxon>Kickxellomycetes</taxon>
        <taxon>Kickxellales</taxon>
        <taxon>Kickxellaceae</taxon>
        <taxon>Coemansia</taxon>
    </lineage>
</organism>
<dbReference type="GO" id="GO:0000422">
    <property type="term" value="P:autophagy of mitochondrion"/>
    <property type="evidence" value="ECO:0007669"/>
    <property type="project" value="TreeGrafter"/>
</dbReference>
<dbReference type="AlphaFoldDB" id="A0A9W7XRR3"/>
<proteinExistence type="inferred from homology"/>
<evidence type="ECO:0000256" key="2">
    <source>
        <dbReference type="ARBA" id="ARBA00013806"/>
    </source>
</evidence>
<dbReference type="PANTHER" id="PTHR28005:SF1">
    <property type="entry name" value="AUTOPHAGY-RELATED PROTEIN 17"/>
    <property type="match status" value="1"/>
</dbReference>
<keyword evidence="5" id="KW-0472">Membrane</keyword>
<keyword evidence="10" id="KW-1185">Reference proteome</keyword>
<comment type="function">
    <text evidence="6">Autophagy-specific protein that functions in response to autophagy-inducing signals as a scaffold to recruit other ATG proteins to organize preautophagosomal structure (PAS) formation. Modulates the timing and magnitude of the autophagy response, such as the size of the sequestering vesicles. Plays particularly a role in pexophagy and nucleophagy.</text>
</comment>
<dbReference type="GO" id="GO:0034045">
    <property type="term" value="C:phagophore assembly site membrane"/>
    <property type="evidence" value="ECO:0007669"/>
    <property type="project" value="UniProtKB-SubCell"/>
</dbReference>
<protein>
    <recommendedName>
        <fullName evidence="2 6">Autophagy-related protein 17</fullName>
    </recommendedName>
</protein>
<evidence type="ECO:0000256" key="3">
    <source>
        <dbReference type="ARBA" id="ARBA00022490"/>
    </source>
</evidence>
<accession>A0A9W7XRR3</accession>